<dbReference type="PANTHER" id="PTHR45947">
    <property type="entry name" value="SULFOQUINOVOSYL TRANSFERASE SQD2"/>
    <property type="match status" value="1"/>
</dbReference>
<dbReference type="GO" id="GO:0016758">
    <property type="term" value="F:hexosyltransferase activity"/>
    <property type="evidence" value="ECO:0007669"/>
    <property type="project" value="TreeGrafter"/>
</dbReference>
<gene>
    <name evidence="4" type="ORF">FHR33_004938</name>
</gene>
<evidence type="ECO:0000313" key="5">
    <source>
        <dbReference type="Proteomes" id="UP000579945"/>
    </source>
</evidence>
<protein>
    <recommendedName>
        <fullName evidence="3">Glycosyltransferase subfamily 4-like N-terminal domain-containing protein</fullName>
    </recommendedName>
</protein>
<organism evidence="4 5">
    <name type="scientific">Nonomuraea dietziae</name>
    <dbReference type="NCBI Taxonomy" id="65515"/>
    <lineage>
        <taxon>Bacteria</taxon>
        <taxon>Bacillati</taxon>
        <taxon>Actinomycetota</taxon>
        <taxon>Actinomycetes</taxon>
        <taxon>Streptosporangiales</taxon>
        <taxon>Streptosporangiaceae</taxon>
        <taxon>Nonomuraea</taxon>
    </lineage>
</organism>
<keyword evidence="1" id="KW-0328">Glycosyltransferase</keyword>
<dbReference type="Pfam" id="PF13579">
    <property type="entry name" value="Glyco_trans_4_4"/>
    <property type="match status" value="1"/>
</dbReference>
<accession>A0A7W5Y8Z7</accession>
<dbReference type="SUPFAM" id="SSF53756">
    <property type="entry name" value="UDP-Glycosyltransferase/glycogen phosphorylase"/>
    <property type="match status" value="1"/>
</dbReference>
<dbReference type="InterPro" id="IPR028098">
    <property type="entry name" value="Glyco_trans_4-like_N"/>
</dbReference>
<dbReference type="AlphaFoldDB" id="A0A7W5Y8Z7"/>
<dbReference type="Gene3D" id="3.40.50.2000">
    <property type="entry name" value="Glycogen Phosphorylase B"/>
    <property type="match status" value="2"/>
</dbReference>
<evidence type="ECO:0000256" key="1">
    <source>
        <dbReference type="ARBA" id="ARBA00022676"/>
    </source>
</evidence>
<feature type="domain" description="Glycosyltransferase subfamily 4-like N-terminal" evidence="3">
    <location>
        <begin position="18"/>
        <end position="175"/>
    </location>
</feature>
<name>A0A7W5Y8Z7_9ACTN</name>
<proteinExistence type="predicted"/>
<keyword evidence="2" id="KW-0808">Transferase</keyword>
<sequence>MKRVVLAHPSPDLYGSDRMLLESVRALTGHAEVVVTVPAEGPLCDRLRDAGAEVVVLDVPVLRKAFLSPAGLIRLAALLATRMPAMVAFLRRRRPDVLYVNTLTLPWWAAAGRLAGLARVVCHVHEAEDQLPPPMRRALSLPTRLAHLTIANSASCHARIVADGAPRARTATVHNAVAPPASTPLARAPRGALVMVGRLSPRKGSDVAVRAAALLARRGREVSLVVVGDVFPGYEWFERELRAQAGPNVTFAGFSDCVDQHLAEADIVLVPSHGESFGLVAVEGMMAGRPVVACDVQGLNEIIAHGETGLLVPPKDEAALADAVETLLNDWALAQTIATKGQSEALSRYSLARYQEEVRTAIFGNLPRG</sequence>
<dbReference type="GO" id="GO:1901137">
    <property type="term" value="P:carbohydrate derivative biosynthetic process"/>
    <property type="evidence" value="ECO:0007669"/>
    <property type="project" value="UniProtKB-ARBA"/>
</dbReference>
<dbReference type="RefSeq" id="WP_183651855.1">
    <property type="nucleotide sequence ID" value="NZ_JACIBV010000001.1"/>
</dbReference>
<dbReference type="InterPro" id="IPR050194">
    <property type="entry name" value="Glycosyltransferase_grp1"/>
</dbReference>
<reference evidence="4 5" key="1">
    <citation type="submission" date="2020-08" db="EMBL/GenBank/DDBJ databases">
        <title>Sequencing the genomes of 1000 actinobacteria strains.</title>
        <authorList>
            <person name="Klenk H.-P."/>
        </authorList>
    </citation>
    <scope>NUCLEOTIDE SEQUENCE [LARGE SCALE GENOMIC DNA]</scope>
    <source>
        <strain evidence="4 5">DSM 44320</strain>
    </source>
</reference>
<dbReference type="CDD" id="cd03801">
    <property type="entry name" value="GT4_PimA-like"/>
    <property type="match status" value="1"/>
</dbReference>
<dbReference type="Pfam" id="PF13692">
    <property type="entry name" value="Glyco_trans_1_4"/>
    <property type="match status" value="1"/>
</dbReference>
<dbReference type="Proteomes" id="UP000579945">
    <property type="component" value="Unassembled WGS sequence"/>
</dbReference>
<dbReference type="PANTHER" id="PTHR45947:SF3">
    <property type="entry name" value="SULFOQUINOVOSYL TRANSFERASE SQD2"/>
    <property type="match status" value="1"/>
</dbReference>
<dbReference type="GeneID" id="95391277"/>
<comment type="caution">
    <text evidence="4">The sequence shown here is derived from an EMBL/GenBank/DDBJ whole genome shotgun (WGS) entry which is preliminary data.</text>
</comment>
<dbReference type="EMBL" id="JACIBV010000001">
    <property type="protein sequence ID" value="MBB3729078.1"/>
    <property type="molecule type" value="Genomic_DNA"/>
</dbReference>
<evidence type="ECO:0000259" key="3">
    <source>
        <dbReference type="Pfam" id="PF13579"/>
    </source>
</evidence>
<evidence type="ECO:0000313" key="4">
    <source>
        <dbReference type="EMBL" id="MBB3729078.1"/>
    </source>
</evidence>
<keyword evidence="5" id="KW-1185">Reference proteome</keyword>
<evidence type="ECO:0000256" key="2">
    <source>
        <dbReference type="ARBA" id="ARBA00022679"/>
    </source>
</evidence>